<feature type="region of interest" description="Disordered" evidence="1">
    <location>
        <begin position="27"/>
        <end position="79"/>
    </location>
</feature>
<evidence type="ECO:0000313" key="3">
    <source>
        <dbReference type="Proteomes" id="UP001214628"/>
    </source>
</evidence>
<feature type="compositionally biased region" description="Polar residues" evidence="1">
    <location>
        <begin position="191"/>
        <end position="231"/>
    </location>
</feature>
<accession>A0AAF0F7E9</accession>
<sequence>MSPFHFTFSEYDDSLVDINGNGSSQLDDALDNVSNTPRAVSTEFGSRPPNKYAETQDPADTLHPSVKLEQGSDSNSWPSSNLWRCSLHPEDLSLGGLESSSSTNSTSSVNSFMRSSRSHKDLDAHSVANDGIHRRDSNGEFGEVWNAAMQSSPDSLHTKLSASSSDLAATLQYTGYDTGMSTPPFEPRQPTPTQMHSLGETSTTPSERGSETIRTPSASLTGQSHESSPINMRSPPFTLGSWNSESSSAPIQHFHSLAGLSYPTYLDHGMGHPYPSPISSSAMQAMTLDSPHALFIDPQSTQAEARPNSSTSFSVGTSPSWSTLTPAMAGASLHYAPSVPTALTMSPTRMSQTSPMKTPRKAQSTPVFQFATFGAADHTPPSIPSSSTVTRARGTSKAIRKHASNKRMNSNSSGLSALSPSTDVKSGNTSKLRARGSMMALRQANAMHAASKSPTTANRRPMALSFVNYGIDDADELCSAVAPSGSYKVPLHSYAQDPQDTNEGMSSAKTKLPATQKSDSTLDTAPLRHAASLETGMDKALPGTPSEIKRRQTTSQLRENTRR</sequence>
<organism evidence="2 3">
    <name type="scientific">Malassezia psittaci</name>
    <dbReference type="NCBI Taxonomy" id="1821823"/>
    <lineage>
        <taxon>Eukaryota</taxon>
        <taxon>Fungi</taxon>
        <taxon>Dikarya</taxon>
        <taxon>Basidiomycota</taxon>
        <taxon>Ustilaginomycotina</taxon>
        <taxon>Malasseziomycetes</taxon>
        <taxon>Malasseziales</taxon>
        <taxon>Malasseziaceae</taxon>
        <taxon>Malassezia</taxon>
    </lineage>
</organism>
<feature type="compositionally biased region" description="Low complexity" evidence="1">
    <location>
        <begin position="409"/>
        <end position="421"/>
    </location>
</feature>
<evidence type="ECO:0000256" key="1">
    <source>
        <dbReference type="SAM" id="MobiDB-lite"/>
    </source>
</evidence>
<feature type="region of interest" description="Disordered" evidence="1">
    <location>
        <begin position="491"/>
        <end position="563"/>
    </location>
</feature>
<feature type="region of interest" description="Disordered" evidence="1">
    <location>
        <begin position="175"/>
        <end position="235"/>
    </location>
</feature>
<dbReference type="AlphaFoldDB" id="A0AAF0F7E9"/>
<feature type="region of interest" description="Disordered" evidence="1">
    <location>
        <begin position="96"/>
        <end position="136"/>
    </location>
</feature>
<dbReference type="EMBL" id="CP118375">
    <property type="protein sequence ID" value="WFD42215.1"/>
    <property type="molecule type" value="Genomic_DNA"/>
</dbReference>
<keyword evidence="3" id="KW-1185">Reference proteome</keyword>
<feature type="compositionally biased region" description="Low complexity" evidence="1">
    <location>
        <begin position="99"/>
        <end position="115"/>
    </location>
</feature>
<gene>
    <name evidence="2" type="ORF">MPSI1_000856</name>
</gene>
<reference evidence="2" key="1">
    <citation type="submission" date="2023-02" db="EMBL/GenBank/DDBJ databases">
        <title>Mating type loci evolution in Malassezia.</title>
        <authorList>
            <person name="Coelho M.A."/>
        </authorList>
    </citation>
    <scope>NUCLEOTIDE SEQUENCE</scope>
    <source>
        <strain evidence="2">CBS 14136</strain>
    </source>
</reference>
<proteinExistence type="predicted"/>
<feature type="compositionally biased region" description="Polar residues" evidence="1">
    <location>
        <begin position="553"/>
        <end position="563"/>
    </location>
</feature>
<protein>
    <submittedName>
        <fullName evidence="2">Uncharacterized protein</fullName>
    </submittedName>
</protein>
<dbReference type="Proteomes" id="UP001214628">
    <property type="component" value="Chromosome 1"/>
</dbReference>
<feature type="compositionally biased region" description="Polar residues" evidence="1">
    <location>
        <begin position="27"/>
        <end position="39"/>
    </location>
</feature>
<feature type="region of interest" description="Disordered" evidence="1">
    <location>
        <begin position="374"/>
        <end position="430"/>
    </location>
</feature>
<feature type="compositionally biased region" description="Polar residues" evidence="1">
    <location>
        <begin position="496"/>
        <end position="523"/>
    </location>
</feature>
<name>A0AAF0F7E9_9BASI</name>
<evidence type="ECO:0000313" key="2">
    <source>
        <dbReference type="EMBL" id="WFD42215.1"/>
    </source>
</evidence>